<organism evidence="1 2">
    <name type="scientific">Ixodes persulcatus</name>
    <name type="common">Taiga tick</name>
    <dbReference type="NCBI Taxonomy" id="34615"/>
    <lineage>
        <taxon>Eukaryota</taxon>
        <taxon>Metazoa</taxon>
        <taxon>Ecdysozoa</taxon>
        <taxon>Arthropoda</taxon>
        <taxon>Chelicerata</taxon>
        <taxon>Arachnida</taxon>
        <taxon>Acari</taxon>
        <taxon>Parasitiformes</taxon>
        <taxon>Ixodida</taxon>
        <taxon>Ixodoidea</taxon>
        <taxon>Ixodidae</taxon>
        <taxon>Ixodinae</taxon>
        <taxon>Ixodes</taxon>
    </lineage>
</organism>
<sequence length="310" mass="34238">MYSRTQKKKLHSEQELKITIHDDEPTIRPEVVQRLQSAEILITDTHILKDILYKLPNMKWVQLTSAGVDNLLPHLDRCKPPPTYTIARASCFGILMAEYVVAGIINIERGLYSYYDLQKKKKWLDQASLQFRTLSDLTVGILGAGVIGQEIASTLKRFGTAVHGLARRRRSLEELTRSSFEMIHSELSELLKNSDYIVNALPSTPNTTGMLNGEVLRNCQKKPVLINIGRGTIISEDSIIEALNNGWISGAILDVFATEPLPVDSPLWSQPNVIITPHMSGPSRPHETGEAGAAADHAAAAALARQLCAV</sequence>
<dbReference type="Proteomes" id="UP000805193">
    <property type="component" value="Unassembled WGS sequence"/>
</dbReference>
<reference evidence="1 2" key="1">
    <citation type="journal article" date="2020" name="Cell">
        <title>Large-Scale Comparative Analyses of Tick Genomes Elucidate Their Genetic Diversity and Vector Capacities.</title>
        <authorList>
            <consortium name="Tick Genome and Microbiome Consortium (TIGMIC)"/>
            <person name="Jia N."/>
            <person name="Wang J."/>
            <person name="Shi W."/>
            <person name="Du L."/>
            <person name="Sun Y."/>
            <person name="Zhan W."/>
            <person name="Jiang J.F."/>
            <person name="Wang Q."/>
            <person name="Zhang B."/>
            <person name="Ji P."/>
            <person name="Bell-Sakyi L."/>
            <person name="Cui X.M."/>
            <person name="Yuan T.T."/>
            <person name="Jiang B.G."/>
            <person name="Yang W.F."/>
            <person name="Lam T.T."/>
            <person name="Chang Q.C."/>
            <person name="Ding S.J."/>
            <person name="Wang X.J."/>
            <person name="Zhu J.G."/>
            <person name="Ruan X.D."/>
            <person name="Zhao L."/>
            <person name="Wei J.T."/>
            <person name="Ye R.Z."/>
            <person name="Que T.C."/>
            <person name="Du C.H."/>
            <person name="Zhou Y.H."/>
            <person name="Cheng J.X."/>
            <person name="Dai P.F."/>
            <person name="Guo W.B."/>
            <person name="Han X.H."/>
            <person name="Huang E.J."/>
            <person name="Li L.F."/>
            <person name="Wei W."/>
            <person name="Gao Y.C."/>
            <person name="Liu J.Z."/>
            <person name="Shao H.Z."/>
            <person name="Wang X."/>
            <person name="Wang C.C."/>
            <person name="Yang T.C."/>
            <person name="Huo Q.B."/>
            <person name="Li W."/>
            <person name="Chen H.Y."/>
            <person name="Chen S.E."/>
            <person name="Zhou L.G."/>
            <person name="Ni X.B."/>
            <person name="Tian J.H."/>
            <person name="Sheng Y."/>
            <person name="Liu T."/>
            <person name="Pan Y.S."/>
            <person name="Xia L.Y."/>
            <person name="Li J."/>
            <person name="Zhao F."/>
            <person name="Cao W.C."/>
        </authorList>
    </citation>
    <scope>NUCLEOTIDE SEQUENCE [LARGE SCALE GENOMIC DNA]</scope>
    <source>
        <strain evidence="1">Iper-2018</strain>
    </source>
</reference>
<keyword evidence="2" id="KW-1185">Reference proteome</keyword>
<name>A0AC60Q8X3_IXOPE</name>
<comment type="caution">
    <text evidence="1">The sequence shown here is derived from an EMBL/GenBank/DDBJ whole genome shotgun (WGS) entry which is preliminary data.</text>
</comment>
<protein>
    <submittedName>
        <fullName evidence="1">Uncharacterized protein</fullName>
    </submittedName>
</protein>
<dbReference type="EMBL" id="JABSTQ010009337">
    <property type="protein sequence ID" value="KAG0430303.1"/>
    <property type="molecule type" value="Genomic_DNA"/>
</dbReference>
<evidence type="ECO:0000313" key="1">
    <source>
        <dbReference type="EMBL" id="KAG0430303.1"/>
    </source>
</evidence>
<proteinExistence type="predicted"/>
<evidence type="ECO:0000313" key="2">
    <source>
        <dbReference type="Proteomes" id="UP000805193"/>
    </source>
</evidence>
<gene>
    <name evidence="1" type="ORF">HPB47_022833</name>
</gene>
<accession>A0AC60Q8X3</accession>